<evidence type="ECO:0000313" key="6">
    <source>
        <dbReference type="EMBL" id="RVE65499.1"/>
    </source>
</evidence>
<evidence type="ECO:0000259" key="5">
    <source>
        <dbReference type="PROSITE" id="PS50025"/>
    </source>
</evidence>
<sequence length="310" mass="34211">MKLRNLWGTHHAAEVTPRSRRRRQESGKMLILGWTTCVLGLLTVRAASPAGDLEGGSGSGMLAEEVDILQELSHLVSASSNASWTVEDGRCPVLHVGQYSTLALPMQQLFLDSFADEFSLLVQFRTHQREECSVLTVLSPDSHVMLQLRISARAVIFIGTQQRHYEFPVGGLCDGEWHHVRVSVSTKRLSLYADCSLLESVDWVNLGMGIGTDGLLMVGGTIEAFETPFEGHLRQLVIRLDDPDGANQHCSRHPPLCNKPAPKSPRSSANIMKTSERLLLSSNDLKDLQGDSREESILSFDQTVFTHAVV</sequence>
<keyword evidence="2" id="KW-0677">Repeat</keyword>
<gene>
    <name evidence="6" type="ORF">OJAV_G00117130</name>
</gene>
<keyword evidence="1" id="KW-0732">Signal</keyword>
<dbReference type="SMART" id="SM00282">
    <property type="entry name" value="LamG"/>
    <property type="match status" value="1"/>
</dbReference>
<evidence type="ECO:0000256" key="3">
    <source>
        <dbReference type="PROSITE-ProRule" id="PRU00122"/>
    </source>
</evidence>
<reference evidence="6 7" key="2">
    <citation type="submission" date="2019-01" db="EMBL/GenBank/DDBJ databases">
        <title>A chromosome length genome reference of the Java medaka (oryzias javanicus).</title>
        <authorList>
            <person name="Herpin A."/>
            <person name="Takehana Y."/>
            <person name="Naruse K."/>
            <person name="Ansai S."/>
            <person name="Kawaguchi M."/>
        </authorList>
    </citation>
    <scope>NUCLEOTIDE SEQUENCE [LARGE SCALE GENOMIC DNA]</scope>
    <source>
        <strain evidence="6">RS831</strain>
        <tissue evidence="6">Whole body</tissue>
    </source>
</reference>
<feature type="domain" description="Laminin G" evidence="5">
    <location>
        <begin position="91"/>
        <end position="257"/>
    </location>
</feature>
<evidence type="ECO:0000256" key="2">
    <source>
        <dbReference type="ARBA" id="ARBA00022737"/>
    </source>
</evidence>
<name>A0A3S2PNA8_ORYJA</name>
<protein>
    <recommendedName>
        <fullName evidence="5">Laminin G domain-containing protein</fullName>
    </recommendedName>
</protein>
<evidence type="ECO:0000256" key="4">
    <source>
        <dbReference type="SAM" id="MobiDB-lite"/>
    </source>
</evidence>
<dbReference type="InterPro" id="IPR013320">
    <property type="entry name" value="ConA-like_dom_sf"/>
</dbReference>
<dbReference type="AlphaFoldDB" id="A0A3S2PNA8"/>
<reference evidence="6 7" key="1">
    <citation type="submission" date="2018-11" db="EMBL/GenBank/DDBJ databases">
        <authorList>
            <person name="Lopez-Roques C."/>
            <person name="Donnadieu C."/>
            <person name="Bouchez O."/>
            <person name="Klopp C."/>
            <person name="Cabau C."/>
            <person name="Zahm M."/>
        </authorList>
    </citation>
    <scope>NUCLEOTIDE SEQUENCE [LARGE SCALE GENOMIC DNA]</scope>
    <source>
        <strain evidence="6">RS831</strain>
        <tissue evidence="6">Whole body</tissue>
    </source>
</reference>
<evidence type="ECO:0000256" key="1">
    <source>
        <dbReference type="ARBA" id="ARBA00022729"/>
    </source>
</evidence>
<dbReference type="OrthoDB" id="8939548at2759"/>
<dbReference type="CDD" id="cd00110">
    <property type="entry name" value="LamG"/>
    <property type="match status" value="1"/>
</dbReference>
<dbReference type="Pfam" id="PF02210">
    <property type="entry name" value="Laminin_G_2"/>
    <property type="match status" value="1"/>
</dbReference>
<dbReference type="SUPFAM" id="SSF49899">
    <property type="entry name" value="Concanavalin A-like lectins/glucanases"/>
    <property type="match status" value="1"/>
</dbReference>
<dbReference type="PROSITE" id="PS50025">
    <property type="entry name" value="LAM_G_DOMAIN"/>
    <property type="match status" value="1"/>
</dbReference>
<accession>A0A3S2PNA8</accession>
<feature type="region of interest" description="Disordered" evidence="4">
    <location>
        <begin position="247"/>
        <end position="268"/>
    </location>
</feature>
<dbReference type="InterPro" id="IPR048287">
    <property type="entry name" value="TSPN-like_N"/>
</dbReference>
<organism evidence="6 7">
    <name type="scientific">Oryzias javanicus</name>
    <name type="common">Javanese ricefish</name>
    <name type="synonym">Aplocheilus javanicus</name>
    <dbReference type="NCBI Taxonomy" id="123683"/>
    <lineage>
        <taxon>Eukaryota</taxon>
        <taxon>Metazoa</taxon>
        <taxon>Chordata</taxon>
        <taxon>Craniata</taxon>
        <taxon>Vertebrata</taxon>
        <taxon>Euteleostomi</taxon>
        <taxon>Actinopterygii</taxon>
        <taxon>Neopterygii</taxon>
        <taxon>Teleostei</taxon>
        <taxon>Neoteleostei</taxon>
        <taxon>Acanthomorphata</taxon>
        <taxon>Ovalentaria</taxon>
        <taxon>Atherinomorphae</taxon>
        <taxon>Beloniformes</taxon>
        <taxon>Adrianichthyidae</taxon>
        <taxon>Oryziinae</taxon>
        <taxon>Oryzias</taxon>
    </lineage>
</organism>
<dbReference type="SMART" id="SM00210">
    <property type="entry name" value="TSPN"/>
    <property type="match status" value="1"/>
</dbReference>
<dbReference type="Gene3D" id="2.60.120.200">
    <property type="match status" value="1"/>
</dbReference>
<keyword evidence="7" id="KW-1185">Reference proteome</keyword>
<proteinExistence type="predicted"/>
<comment type="caution">
    <text evidence="3">Lacks conserved residue(s) required for the propagation of feature annotation.</text>
</comment>
<evidence type="ECO:0000313" key="7">
    <source>
        <dbReference type="Proteomes" id="UP000283210"/>
    </source>
</evidence>
<dbReference type="Proteomes" id="UP000283210">
    <property type="component" value="Chromosome 12"/>
</dbReference>
<dbReference type="InterPro" id="IPR001791">
    <property type="entry name" value="Laminin_G"/>
</dbReference>
<dbReference type="EMBL" id="CM012448">
    <property type="protein sequence ID" value="RVE65499.1"/>
    <property type="molecule type" value="Genomic_DNA"/>
</dbReference>